<dbReference type="GO" id="GO:0017116">
    <property type="term" value="F:single-stranded DNA helicase activity"/>
    <property type="evidence" value="ECO:0007669"/>
    <property type="project" value="TreeGrafter"/>
</dbReference>
<dbReference type="Pfam" id="PF17855">
    <property type="entry name" value="MCM_lid"/>
    <property type="match status" value="1"/>
</dbReference>
<sequence>MEKQLDVEDLFIDFLSSFMDRRGVRKYSERINKMIGYRHKSLEVDFNDLLSFNEELANKIVVDAKNVIPLIERKLMDYIVERDPDYQLEVNRVHVRITSVPRIIQLRKIRSDDINKLISVEGILVRSTSIKERITKIWLQHVPPGCGDEFEWPGEGEEIQESVEMPAVCPRCGKPGQFKWIKEKSEIVDWQKVVVQEKPEEIPAGQLPRQLEAILEDDLVDSARPGDRIKMVGILEIKEDVPIKRGMRSVFDFHMKVNSVEISQKVLDEVMISKEDEEKIKELARDPWIKEKIISSISPSIYGHYEIKEAIALALFGGVPKVMPDGTRIRGDIHLLIIGDPGTAKSQTLQFAARVAPRSVYTTGKGSTAAGLTAAVVREKNTGDYYLEAGALVLADGGIAVIDEIDKMRDEDRVAIHEAMEQQTVSIAKAGIVAKLNARATVIAAGNPKLGRYISERSISDNINLQPTILSRFDLIFILVDKPGENDKLLAEYILNVHRGHEVGDFIDIETLKKYIAYARKYVTPVLTDEAKELIQNFFVEMRRKSSESPDSPILITPRQLEALIRMSEAYAKISLRNEVTRDDAERAINIMRIFLENVGLDVESGKMDIDTIMTGKPKSARDKMTTILEIIDDISSMEECAKVGKIIKEAEKRSLDKDTVQKVIQDMRKSGLIYESKPDCYKKV</sequence>
<evidence type="ECO:0000256" key="2">
    <source>
        <dbReference type="ARBA" id="ARBA00012551"/>
    </source>
</evidence>
<dbReference type="GO" id="GO:0003697">
    <property type="term" value="F:single-stranded DNA binding"/>
    <property type="evidence" value="ECO:0007669"/>
    <property type="project" value="TreeGrafter"/>
</dbReference>
<evidence type="ECO:0000256" key="6">
    <source>
        <dbReference type="ARBA" id="ARBA00022806"/>
    </source>
</evidence>
<dbReference type="EC" id="3.6.4.12" evidence="2"/>
<dbReference type="PANTHER" id="PTHR11630">
    <property type="entry name" value="DNA REPLICATION LICENSING FACTOR MCM FAMILY MEMBER"/>
    <property type="match status" value="1"/>
</dbReference>
<evidence type="ECO:0000256" key="9">
    <source>
        <dbReference type="RuleBase" id="RU004070"/>
    </source>
</evidence>
<dbReference type="Gene3D" id="2.40.50.140">
    <property type="entry name" value="Nucleic acid-binding proteins"/>
    <property type="match status" value="1"/>
</dbReference>
<dbReference type="Pfam" id="PF21100">
    <property type="entry name" value="WHD_MCM"/>
    <property type="match status" value="1"/>
</dbReference>
<evidence type="ECO:0000259" key="10">
    <source>
        <dbReference type="PROSITE" id="PS50051"/>
    </source>
</evidence>
<comment type="caution">
    <text evidence="11">The sequence shown here is derived from an EMBL/GenBank/DDBJ whole genome shotgun (WGS) entry which is preliminary data.</text>
</comment>
<dbReference type="InterPro" id="IPR033762">
    <property type="entry name" value="MCM_OB"/>
</dbReference>
<keyword evidence="7 9" id="KW-0067">ATP-binding</keyword>
<dbReference type="InterPro" id="IPR012340">
    <property type="entry name" value="NA-bd_OB-fold"/>
</dbReference>
<dbReference type="GO" id="GO:0006260">
    <property type="term" value="P:DNA replication"/>
    <property type="evidence" value="ECO:0007669"/>
    <property type="project" value="UniProtKB-KW"/>
</dbReference>
<dbReference type="GO" id="GO:0005524">
    <property type="term" value="F:ATP binding"/>
    <property type="evidence" value="ECO:0007669"/>
    <property type="project" value="UniProtKB-KW"/>
</dbReference>
<dbReference type="InterPro" id="IPR003593">
    <property type="entry name" value="AAA+_ATPase"/>
</dbReference>
<proteinExistence type="inferred from homology"/>
<dbReference type="InterPro" id="IPR048907">
    <property type="entry name" value="WHD_MCM_arc"/>
</dbReference>
<evidence type="ECO:0000256" key="4">
    <source>
        <dbReference type="ARBA" id="ARBA00022741"/>
    </source>
</evidence>
<dbReference type="InterPro" id="IPR027925">
    <property type="entry name" value="MCM_N"/>
</dbReference>
<evidence type="ECO:0000256" key="8">
    <source>
        <dbReference type="ARBA" id="ARBA00023125"/>
    </source>
</evidence>
<dbReference type="InterPro" id="IPR027417">
    <property type="entry name" value="P-loop_NTPase"/>
</dbReference>
<comment type="similarity">
    <text evidence="1 9">Belongs to the MCM family.</text>
</comment>
<dbReference type="GO" id="GO:0016787">
    <property type="term" value="F:hydrolase activity"/>
    <property type="evidence" value="ECO:0007669"/>
    <property type="project" value="UniProtKB-KW"/>
</dbReference>
<protein>
    <recommendedName>
        <fullName evidence="2">DNA helicase</fullName>
        <ecNumber evidence="2">3.6.4.12</ecNumber>
    </recommendedName>
</protein>
<dbReference type="PANTHER" id="PTHR11630:SF66">
    <property type="entry name" value="DNA REPLICATION LICENSING FACTOR MCM4"/>
    <property type="match status" value="1"/>
</dbReference>
<dbReference type="Pfam" id="PF17207">
    <property type="entry name" value="MCM_OB"/>
    <property type="match status" value="1"/>
</dbReference>
<evidence type="ECO:0000256" key="5">
    <source>
        <dbReference type="ARBA" id="ARBA00022801"/>
    </source>
</evidence>
<evidence type="ECO:0000256" key="3">
    <source>
        <dbReference type="ARBA" id="ARBA00022705"/>
    </source>
</evidence>
<dbReference type="AlphaFoldDB" id="A0A6A9QIN4"/>
<dbReference type="InterPro" id="IPR001208">
    <property type="entry name" value="MCM_dom"/>
</dbReference>
<keyword evidence="3" id="KW-0235">DNA replication</keyword>
<dbReference type="Pfam" id="PF00493">
    <property type="entry name" value="MCM"/>
    <property type="match status" value="1"/>
</dbReference>
<dbReference type="NCBIfam" id="NF040949">
    <property type="entry name" value="minchrom_main_MCM"/>
    <property type="match status" value="1"/>
</dbReference>
<dbReference type="FunFam" id="3.40.50.300:FF:000826">
    <property type="entry name" value="Replicative DNA helicase Mcm"/>
    <property type="match status" value="1"/>
</dbReference>
<dbReference type="PRINTS" id="PR01657">
    <property type="entry name" value="MCMFAMILY"/>
</dbReference>
<dbReference type="InterPro" id="IPR041562">
    <property type="entry name" value="MCM_lid"/>
</dbReference>
<feature type="domain" description="MCM C-terminal AAA(+) ATPase" evidence="10">
    <location>
        <begin position="289"/>
        <end position="494"/>
    </location>
</feature>
<gene>
    <name evidence="11" type="ORF">GC250_01030</name>
</gene>
<dbReference type="EMBL" id="WGGD01000005">
    <property type="protein sequence ID" value="MUN28080.1"/>
    <property type="molecule type" value="Genomic_DNA"/>
</dbReference>
<evidence type="ECO:0000313" key="11">
    <source>
        <dbReference type="EMBL" id="MUN28080.1"/>
    </source>
</evidence>
<keyword evidence="4 9" id="KW-0547">Nucleotide-binding</keyword>
<dbReference type="Proteomes" id="UP000470772">
    <property type="component" value="Unassembled WGS sequence"/>
</dbReference>
<dbReference type="Gene3D" id="2.20.28.10">
    <property type="match status" value="1"/>
</dbReference>
<evidence type="ECO:0000256" key="7">
    <source>
        <dbReference type="ARBA" id="ARBA00022840"/>
    </source>
</evidence>
<evidence type="ECO:0000256" key="1">
    <source>
        <dbReference type="ARBA" id="ARBA00008010"/>
    </source>
</evidence>
<keyword evidence="12" id="KW-1185">Reference proteome</keyword>
<dbReference type="SMART" id="SM00382">
    <property type="entry name" value="AAA"/>
    <property type="match status" value="1"/>
</dbReference>
<keyword evidence="5" id="KW-0378">Hydrolase</keyword>
<dbReference type="InterPro" id="IPR036388">
    <property type="entry name" value="WH-like_DNA-bd_sf"/>
</dbReference>
<keyword evidence="8 9" id="KW-0238">DNA-binding</keyword>
<dbReference type="GO" id="GO:0042555">
    <property type="term" value="C:MCM complex"/>
    <property type="evidence" value="ECO:0007669"/>
    <property type="project" value="TreeGrafter"/>
</dbReference>
<dbReference type="InterPro" id="IPR031327">
    <property type="entry name" value="MCM"/>
</dbReference>
<organism evidence="11 12">
    <name type="scientific">Sulfuracidifex metallicus DSM 6482 = JCM 9184</name>
    <dbReference type="NCBI Taxonomy" id="523847"/>
    <lineage>
        <taxon>Archaea</taxon>
        <taxon>Thermoproteota</taxon>
        <taxon>Thermoprotei</taxon>
        <taxon>Sulfolobales</taxon>
        <taxon>Sulfolobaceae</taxon>
        <taxon>Sulfuracidifex</taxon>
    </lineage>
</organism>
<dbReference type="Gene3D" id="3.30.1640.10">
    <property type="entry name" value="mini-chromosome maintenance (MCM) complex, chain A, domain 1"/>
    <property type="match status" value="1"/>
</dbReference>
<dbReference type="Gene3D" id="1.10.10.10">
    <property type="entry name" value="Winged helix-like DNA-binding domain superfamily/Winged helix DNA-binding domain"/>
    <property type="match status" value="1"/>
</dbReference>
<dbReference type="Gene3D" id="3.40.50.300">
    <property type="entry name" value="P-loop containing nucleotide triphosphate hydrolases"/>
    <property type="match status" value="1"/>
</dbReference>
<dbReference type="SMART" id="SM00350">
    <property type="entry name" value="MCM"/>
    <property type="match status" value="1"/>
</dbReference>
<reference evidence="11 12" key="1">
    <citation type="submission" date="2019-10" db="EMBL/GenBank/DDBJ databases">
        <title>Sequencing and Assembly of Multiple Reported Metal-Biooxidizing Members of the Extremely Thermoacidophilic Archaeal Family Sulfolobaceae.</title>
        <authorList>
            <person name="Counts J.A."/>
            <person name="Kelly R.M."/>
        </authorList>
    </citation>
    <scope>NUCLEOTIDE SEQUENCE [LARGE SCALE GENOMIC DNA]</scope>
    <source>
        <strain evidence="11 12">DSM 6482</strain>
    </source>
</reference>
<accession>A0A6A9QIN4</accession>
<dbReference type="PROSITE" id="PS50051">
    <property type="entry name" value="MCM_2"/>
    <property type="match status" value="1"/>
</dbReference>
<dbReference type="SUPFAM" id="SSF52540">
    <property type="entry name" value="P-loop containing nucleoside triphosphate hydrolases"/>
    <property type="match status" value="1"/>
</dbReference>
<dbReference type="Pfam" id="PF14551">
    <property type="entry name" value="MCM_N"/>
    <property type="match status" value="1"/>
</dbReference>
<evidence type="ECO:0000313" key="12">
    <source>
        <dbReference type="Proteomes" id="UP000470772"/>
    </source>
</evidence>
<dbReference type="SUPFAM" id="SSF50249">
    <property type="entry name" value="Nucleic acid-binding proteins"/>
    <property type="match status" value="1"/>
</dbReference>
<keyword evidence="6" id="KW-0347">Helicase</keyword>
<name>A0A6A9QIN4_SULME</name>